<accession>A0A915Z744</accession>
<reference evidence="1" key="1">
    <citation type="submission" date="2020-05" db="EMBL/GenBank/DDBJ databases">
        <authorList>
            <person name="Rincon C."/>
            <person name="Sanders R I."/>
            <person name="Robbins C."/>
            <person name="Chaturvedi A."/>
        </authorList>
    </citation>
    <scope>NUCLEOTIDE SEQUENCE</scope>
    <source>
        <strain evidence="1">CHB12</strain>
    </source>
</reference>
<proteinExistence type="predicted"/>
<protein>
    <recommendedName>
        <fullName evidence="3">Serine-threonine/tyrosine-protein kinase catalytic domain-containing protein</fullName>
    </recommendedName>
</protein>
<sequence length="113" mass="13399">MKRCWDLNPNNRPNAIELEKLINSYKYETETKFKVAEEYRKKNLLSFENNLSTTTHSQAIYTSRLLNPFTKDLPKHIDENELSSKITIYNNEDNENNYSNMSESIEKCKIDEN</sequence>
<name>A0A915Z744_9GLOM</name>
<dbReference type="OrthoDB" id="544350at2759"/>
<dbReference type="Proteomes" id="UP000684084">
    <property type="component" value="Unassembled WGS sequence"/>
</dbReference>
<evidence type="ECO:0008006" key="3">
    <source>
        <dbReference type="Google" id="ProtNLM"/>
    </source>
</evidence>
<comment type="caution">
    <text evidence="1">The sequence shown here is derived from an EMBL/GenBank/DDBJ whole genome shotgun (WGS) entry which is preliminary data.</text>
</comment>
<dbReference type="EMBL" id="CAGKOT010000019">
    <property type="protein sequence ID" value="CAB5364024.1"/>
    <property type="molecule type" value="Genomic_DNA"/>
</dbReference>
<gene>
    <name evidence="1" type="ORF">CHRIB12_LOCUS9777</name>
</gene>
<organism evidence="1 2">
    <name type="scientific">Rhizophagus irregularis</name>
    <dbReference type="NCBI Taxonomy" id="588596"/>
    <lineage>
        <taxon>Eukaryota</taxon>
        <taxon>Fungi</taxon>
        <taxon>Fungi incertae sedis</taxon>
        <taxon>Mucoromycota</taxon>
        <taxon>Glomeromycotina</taxon>
        <taxon>Glomeromycetes</taxon>
        <taxon>Glomerales</taxon>
        <taxon>Glomeraceae</taxon>
        <taxon>Rhizophagus</taxon>
    </lineage>
</organism>
<dbReference type="AlphaFoldDB" id="A0A915Z744"/>
<evidence type="ECO:0000313" key="1">
    <source>
        <dbReference type="EMBL" id="CAB5364024.1"/>
    </source>
</evidence>
<evidence type="ECO:0000313" key="2">
    <source>
        <dbReference type="Proteomes" id="UP000684084"/>
    </source>
</evidence>